<proteinExistence type="predicted"/>
<gene>
    <name evidence="1" type="ORF">Leucomu_13060</name>
</gene>
<dbReference type="RefSeq" id="WP_128387489.1">
    <property type="nucleotide sequence ID" value="NZ_CP035037.1"/>
</dbReference>
<evidence type="ECO:0000313" key="2">
    <source>
        <dbReference type="Proteomes" id="UP000285768"/>
    </source>
</evidence>
<evidence type="ECO:0000313" key="1">
    <source>
        <dbReference type="EMBL" id="QAB18715.1"/>
    </source>
</evidence>
<organism evidence="1 2">
    <name type="scientific">Leucobacter muris</name>
    <dbReference type="NCBI Taxonomy" id="1935379"/>
    <lineage>
        <taxon>Bacteria</taxon>
        <taxon>Bacillati</taxon>
        <taxon>Actinomycetota</taxon>
        <taxon>Actinomycetes</taxon>
        <taxon>Micrococcales</taxon>
        <taxon>Microbacteriaceae</taxon>
        <taxon>Leucobacter</taxon>
    </lineage>
</organism>
<sequence>MTTDRTWSEWFRWHLDQAPFQILHMREIVETTVRAQDTEAVRVSGGSDPARLPYNVDPADDADALYAELILFAREVAEHTGAPAPRPVRGRYWQGATEPQGLPSCRPDEAFAWVGEIRTWLIAQLHHLEQIAADGKLGDSPEHLVGTIREMRKRYPRAEPKFRAYRPRPCPTCGERMLHATFEISADEPTMRCDACRDAWPWKDYPHLWTDG</sequence>
<keyword evidence="2" id="KW-1185">Reference proteome</keyword>
<protein>
    <submittedName>
        <fullName evidence="1">Uncharacterized protein</fullName>
    </submittedName>
</protein>
<name>A0ABX5QI62_9MICO</name>
<dbReference type="Proteomes" id="UP000285768">
    <property type="component" value="Chromosome"/>
</dbReference>
<dbReference type="EMBL" id="CP035037">
    <property type="protein sequence ID" value="QAB18715.1"/>
    <property type="molecule type" value="Genomic_DNA"/>
</dbReference>
<accession>A0ABX5QI62</accession>
<reference evidence="1 2" key="1">
    <citation type="submission" date="2019-01" db="EMBL/GenBank/DDBJ databases">
        <title>Leucobacter muris sp. nov. isolated from the nose of a laboratory mouse.</title>
        <authorList>
            <person name="Benga L."/>
            <person name="Sproeer C."/>
            <person name="Schumann P."/>
            <person name="Verbarg S."/>
            <person name="Bunk B."/>
            <person name="Engelhardt E."/>
            <person name="Benten P.M."/>
            <person name="Sager M."/>
        </authorList>
    </citation>
    <scope>NUCLEOTIDE SEQUENCE [LARGE SCALE GENOMIC DNA]</scope>
    <source>
        <strain evidence="1 2">DSM 101948</strain>
    </source>
</reference>